<dbReference type="Proteomes" id="UP000290932">
    <property type="component" value="Unassembled WGS sequence"/>
</dbReference>
<dbReference type="InterPro" id="IPR029063">
    <property type="entry name" value="SAM-dependent_MTases_sf"/>
</dbReference>
<evidence type="ECO:0000313" key="4">
    <source>
        <dbReference type="Proteomes" id="UP000290932"/>
    </source>
</evidence>
<gene>
    <name evidence="3" type="ORF">ABH15_10175</name>
</gene>
<dbReference type="InterPro" id="IPR013216">
    <property type="entry name" value="Methyltransf_11"/>
</dbReference>
<dbReference type="PANTHER" id="PTHR44068">
    <property type="entry name" value="ZGC:194242"/>
    <property type="match status" value="1"/>
</dbReference>
<evidence type="ECO:0000313" key="3">
    <source>
        <dbReference type="EMBL" id="RXE56437.1"/>
    </source>
</evidence>
<accession>A0A498H204</accession>
<protein>
    <submittedName>
        <fullName evidence="3">Ubiquinone biosynthesis protein UbiE</fullName>
    </submittedName>
</protein>
<name>A0A498H204_9EURY</name>
<feature type="domain" description="Methyltransferase type 11" evidence="2">
    <location>
        <begin position="64"/>
        <end position="162"/>
    </location>
</feature>
<keyword evidence="3" id="KW-0830">Ubiquinone</keyword>
<dbReference type="GO" id="GO:0008757">
    <property type="term" value="F:S-adenosylmethionine-dependent methyltransferase activity"/>
    <property type="evidence" value="ECO:0007669"/>
    <property type="project" value="InterPro"/>
</dbReference>
<dbReference type="Gene3D" id="3.40.50.150">
    <property type="entry name" value="Vaccinia Virus protein VP39"/>
    <property type="match status" value="1"/>
</dbReference>
<dbReference type="AlphaFoldDB" id="A0A498H204"/>
<evidence type="ECO:0000259" key="2">
    <source>
        <dbReference type="Pfam" id="PF08241"/>
    </source>
</evidence>
<organism evidence="3 4">
    <name type="scientific">Methanoculleus taiwanensis</name>
    <dbReference type="NCBI Taxonomy" id="1550565"/>
    <lineage>
        <taxon>Archaea</taxon>
        <taxon>Methanobacteriati</taxon>
        <taxon>Methanobacteriota</taxon>
        <taxon>Stenosarchaea group</taxon>
        <taxon>Methanomicrobia</taxon>
        <taxon>Methanomicrobiales</taxon>
        <taxon>Methanomicrobiaceae</taxon>
        <taxon>Methanoculleus</taxon>
    </lineage>
</organism>
<dbReference type="PANTHER" id="PTHR44068:SF11">
    <property type="entry name" value="GERANYL DIPHOSPHATE 2-C-METHYLTRANSFERASE"/>
    <property type="match status" value="1"/>
</dbReference>
<sequence>MGDVVGKKQMAMLDINVGDVMTVYEGPVGQLWEMLMGEEIHVGGEEETRILAEMAGVGEQSRVLDVLAGQGGPARHLARRYGATVMGLDITPRMVAKAVERTRIAGLGDRVTFRLGNALDMPFRAGTFDIVWGQDSWCYVTDKERLLKECRRVAKPGGTIAFTDWIQTGTMSAEEWQTLNTFMVFPYMETLEGYTELLQRNGFTVTEREDLSEDFSKQMRRYHASLTGELEGEIVDLFGKEVYRDAERGLALWRKAADEGKVGRGRFIGRKT</sequence>
<dbReference type="RefSeq" id="WP_241648072.1">
    <property type="nucleotide sequence ID" value="NZ_LHQS01000002.1"/>
</dbReference>
<proteinExistence type="predicted"/>
<dbReference type="Pfam" id="PF08241">
    <property type="entry name" value="Methyltransf_11"/>
    <property type="match status" value="1"/>
</dbReference>
<keyword evidence="4" id="KW-1185">Reference proteome</keyword>
<dbReference type="EMBL" id="LHQS01000002">
    <property type="protein sequence ID" value="RXE56437.1"/>
    <property type="molecule type" value="Genomic_DNA"/>
</dbReference>
<keyword evidence="1" id="KW-0808">Transferase</keyword>
<reference evidence="3 4" key="1">
    <citation type="journal article" date="2015" name="Int. J. Syst. Evol. Microbiol.">
        <title>Methanoculleus taiwanensis sp. nov., a methanogen isolated from deep marine sediment at the deformation front area near Taiwan.</title>
        <authorList>
            <person name="Weng C.Y."/>
            <person name="Chen S.C."/>
            <person name="Lai M.C."/>
            <person name="Wu S.Y."/>
            <person name="Lin S."/>
            <person name="Yang T.F."/>
            <person name="Chen P.C."/>
        </authorList>
    </citation>
    <scope>NUCLEOTIDE SEQUENCE [LARGE SCALE GENOMIC DNA]</scope>
    <source>
        <strain evidence="3 4">CYW4</strain>
    </source>
</reference>
<dbReference type="InterPro" id="IPR050447">
    <property type="entry name" value="Erg6_SMT_methyltransf"/>
</dbReference>
<dbReference type="SUPFAM" id="SSF53335">
    <property type="entry name" value="S-adenosyl-L-methionine-dependent methyltransferases"/>
    <property type="match status" value="1"/>
</dbReference>
<evidence type="ECO:0000256" key="1">
    <source>
        <dbReference type="ARBA" id="ARBA00022679"/>
    </source>
</evidence>
<dbReference type="CDD" id="cd02440">
    <property type="entry name" value="AdoMet_MTases"/>
    <property type="match status" value="1"/>
</dbReference>
<comment type="caution">
    <text evidence="3">The sequence shown here is derived from an EMBL/GenBank/DDBJ whole genome shotgun (WGS) entry which is preliminary data.</text>
</comment>